<feature type="compositionally biased region" description="Low complexity" evidence="2">
    <location>
        <begin position="409"/>
        <end position="458"/>
    </location>
</feature>
<dbReference type="Pfam" id="PF00642">
    <property type="entry name" value="zf-CCCH"/>
    <property type="match status" value="1"/>
</dbReference>
<feature type="compositionally biased region" description="Polar residues" evidence="2">
    <location>
        <begin position="272"/>
        <end position="307"/>
    </location>
</feature>
<evidence type="ECO:0000313" key="5">
    <source>
        <dbReference type="Proteomes" id="UP000800097"/>
    </source>
</evidence>
<gene>
    <name evidence="4" type="ORF">EI97DRAFT_465632</name>
</gene>
<dbReference type="EMBL" id="ML986488">
    <property type="protein sequence ID" value="KAF2278303.1"/>
    <property type="molecule type" value="Genomic_DNA"/>
</dbReference>
<dbReference type="OrthoDB" id="20729at2759"/>
<evidence type="ECO:0000256" key="2">
    <source>
        <dbReference type="SAM" id="MobiDB-lite"/>
    </source>
</evidence>
<evidence type="ECO:0000256" key="1">
    <source>
        <dbReference type="PROSITE-ProRule" id="PRU00723"/>
    </source>
</evidence>
<keyword evidence="1" id="KW-0479">Metal-binding</keyword>
<dbReference type="PROSITE" id="PS50103">
    <property type="entry name" value="ZF_C3H1"/>
    <property type="match status" value="1"/>
</dbReference>
<dbReference type="PANTHER" id="PTHR21099">
    <property type="entry name" value="RAD201"/>
    <property type="match status" value="1"/>
</dbReference>
<keyword evidence="1" id="KW-0862">Zinc</keyword>
<feature type="zinc finger region" description="C3H1-type" evidence="1">
    <location>
        <begin position="1"/>
        <end position="25"/>
    </location>
</feature>
<feature type="region of interest" description="Disordered" evidence="2">
    <location>
        <begin position="17"/>
        <end position="68"/>
    </location>
</feature>
<feature type="region of interest" description="Disordered" evidence="2">
    <location>
        <begin position="189"/>
        <end position="488"/>
    </location>
</feature>
<feature type="compositionally biased region" description="Low complexity" evidence="2">
    <location>
        <begin position="347"/>
        <end position="389"/>
    </location>
</feature>
<dbReference type="GO" id="GO:0008270">
    <property type="term" value="F:zinc ion binding"/>
    <property type="evidence" value="ECO:0007669"/>
    <property type="project" value="UniProtKB-KW"/>
</dbReference>
<protein>
    <recommendedName>
        <fullName evidence="3">C3H1-type domain-containing protein</fullName>
    </recommendedName>
</protein>
<dbReference type="Proteomes" id="UP000800097">
    <property type="component" value="Unassembled WGS sequence"/>
</dbReference>
<dbReference type="AlphaFoldDB" id="A0A6A6JQA8"/>
<dbReference type="PANTHER" id="PTHR21099:SF2">
    <property type="entry name" value="SI:CH211-113E8.11"/>
    <property type="match status" value="1"/>
</dbReference>
<dbReference type="InterPro" id="IPR000571">
    <property type="entry name" value="Znf_CCCH"/>
</dbReference>
<organism evidence="4 5">
    <name type="scientific">Westerdykella ornata</name>
    <dbReference type="NCBI Taxonomy" id="318751"/>
    <lineage>
        <taxon>Eukaryota</taxon>
        <taxon>Fungi</taxon>
        <taxon>Dikarya</taxon>
        <taxon>Ascomycota</taxon>
        <taxon>Pezizomycotina</taxon>
        <taxon>Dothideomycetes</taxon>
        <taxon>Pleosporomycetidae</taxon>
        <taxon>Pleosporales</taxon>
        <taxon>Sporormiaceae</taxon>
        <taxon>Westerdykella</taxon>
    </lineage>
</organism>
<dbReference type="SMART" id="SM00356">
    <property type="entry name" value="ZnF_C3H1"/>
    <property type="match status" value="1"/>
</dbReference>
<feature type="compositionally biased region" description="Polar residues" evidence="2">
    <location>
        <begin position="317"/>
        <end position="336"/>
    </location>
</feature>
<feature type="domain" description="C3H1-type" evidence="3">
    <location>
        <begin position="1"/>
        <end position="25"/>
    </location>
</feature>
<dbReference type="RefSeq" id="XP_033655842.1">
    <property type="nucleotide sequence ID" value="XM_033801477.1"/>
</dbReference>
<proteinExistence type="predicted"/>
<feature type="compositionally biased region" description="Polar residues" evidence="2">
    <location>
        <begin position="198"/>
        <end position="207"/>
    </location>
</feature>
<dbReference type="GeneID" id="54554652"/>
<sequence>MAICQFYQRGTCRYGDSCRNEHPGSARDSNRGSGGFGSTSNRFNGFGGGGDRYRPGQQTGAFGARSSAPSFNLNKDDIKADLTDQRPIYPLSCYGPGRDAPRQLIEGPLEISPEELRFRYYTHRAAGNEAAGQQEETALANQMQQQVQRILSDLDGAIKYIMDGADVHPNRIDIAQGKAKVGGTQSNAFGTGAPSPSPFGQPNSTFGRPSVPGQTTTAFPGAGTFGKPSLPGTSAFGQPSALGGDSAFGKPSTLGGGTAFGKPSMPGAGSVFGQTTAPGQPSGTTPGFGTPSMPGQASAFGQTNVLGQPSAFGKPSFGTSAFGQPSQPNAGTSPFAQQAPKPSIFGQSQAQPQAQATQPSIFGQQQPQQQAPSQASVFGQPQQQAAAAPKPFLSQPTQASAFGTPAFGQPFGTQPPAQQAPARPSPFAQQPQGQATAPSLFAPSQQAAAPSSLAGQLQPQSAPGSAKPIEAKERFKEGRPEQYEGEQGQKLEEIYRRVGQTGKFLDDELIPLVPPKCEWITPLAVS</sequence>
<feature type="compositionally biased region" description="Basic and acidic residues" evidence="2">
    <location>
        <begin position="469"/>
        <end position="488"/>
    </location>
</feature>
<keyword evidence="5" id="KW-1185">Reference proteome</keyword>
<feature type="compositionally biased region" description="Low complexity" evidence="2">
    <location>
        <begin position="212"/>
        <end position="226"/>
    </location>
</feature>
<reference evidence="4" key="1">
    <citation type="journal article" date="2020" name="Stud. Mycol.">
        <title>101 Dothideomycetes genomes: a test case for predicting lifestyles and emergence of pathogens.</title>
        <authorList>
            <person name="Haridas S."/>
            <person name="Albert R."/>
            <person name="Binder M."/>
            <person name="Bloem J."/>
            <person name="Labutti K."/>
            <person name="Salamov A."/>
            <person name="Andreopoulos B."/>
            <person name="Baker S."/>
            <person name="Barry K."/>
            <person name="Bills G."/>
            <person name="Bluhm B."/>
            <person name="Cannon C."/>
            <person name="Castanera R."/>
            <person name="Culley D."/>
            <person name="Daum C."/>
            <person name="Ezra D."/>
            <person name="Gonzalez J."/>
            <person name="Henrissat B."/>
            <person name="Kuo A."/>
            <person name="Liang C."/>
            <person name="Lipzen A."/>
            <person name="Lutzoni F."/>
            <person name="Magnuson J."/>
            <person name="Mondo S."/>
            <person name="Nolan M."/>
            <person name="Ohm R."/>
            <person name="Pangilinan J."/>
            <person name="Park H.-J."/>
            <person name="Ramirez L."/>
            <person name="Alfaro M."/>
            <person name="Sun H."/>
            <person name="Tritt A."/>
            <person name="Yoshinaga Y."/>
            <person name="Zwiers L.-H."/>
            <person name="Turgeon B."/>
            <person name="Goodwin S."/>
            <person name="Spatafora J."/>
            <person name="Crous P."/>
            <person name="Grigoriev I."/>
        </authorList>
    </citation>
    <scope>NUCLEOTIDE SEQUENCE</scope>
    <source>
        <strain evidence="4">CBS 379.55</strain>
    </source>
</reference>
<evidence type="ECO:0000313" key="4">
    <source>
        <dbReference type="EMBL" id="KAF2278303.1"/>
    </source>
</evidence>
<accession>A0A6A6JQA8</accession>
<name>A0A6A6JQA8_WESOR</name>
<feature type="compositionally biased region" description="Basic and acidic residues" evidence="2">
    <location>
        <begin position="17"/>
        <end position="30"/>
    </location>
</feature>
<dbReference type="GO" id="GO:0005634">
    <property type="term" value="C:nucleus"/>
    <property type="evidence" value="ECO:0007669"/>
    <property type="project" value="TreeGrafter"/>
</dbReference>
<evidence type="ECO:0000259" key="3">
    <source>
        <dbReference type="PROSITE" id="PS50103"/>
    </source>
</evidence>
<dbReference type="Gene3D" id="4.10.1000.10">
    <property type="entry name" value="Zinc finger, CCCH-type"/>
    <property type="match status" value="1"/>
</dbReference>
<keyword evidence="1" id="KW-0863">Zinc-finger</keyword>